<comment type="subcellular location">
    <subcellularLocation>
        <location evidence="1">Cell membrane</location>
        <topology evidence="1">Multi-pass membrane protein</topology>
    </subcellularLocation>
</comment>
<dbReference type="InterPro" id="IPR004477">
    <property type="entry name" value="ComEC_N"/>
</dbReference>
<dbReference type="Pfam" id="PF03772">
    <property type="entry name" value="Competence"/>
    <property type="match status" value="1"/>
</dbReference>
<feature type="transmembrane region" description="Helical" evidence="6">
    <location>
        <begin position="327"/>
        <end position="345"/>
    </location>
</feature>
<evidence type="ECO:0000256" key="2">
    <source>
        <dbReference type="ARBA" id="ARBA00022475"/>
    </source>
</evidence>
<feature type="transmembrane region" description="Helical" evidence="6">
    <location>
        <begin position="365"/>
        <end position="383"/>
    </location>
</feature>
<evidence type="ECO:0000313" key="10">
    <source>
        <dbReference type="Proteomes" id="UP000034664"/>
    </source>
</evidence>
<keyword evidence="4 6" id="KW-1133">Transmembrane helix</keyword>
<sequence>MRNLLIIALFGFFAGVALRSFFVSDLEFILLVFAVVSALGLIFWHGDGFRFILIQAAIFLAALGLGILRYEIQDNREYISEFRLDVGQNMEISGTIIEDPQKLDKFIRAILKKDEIKILLTLPHYPEVNYGDNLTIRGRLEEPENFSDFDWRNYLAKDDIYFEMFLPKIIKQDSGGGSRVKRFLFSVKHKFLNNLSKVLPEPHRSFLAGVTIGERASLPEKLEEDFRNIGVIHLVVLSGYNISIVSENTIRVLSYLPVAKIARTLIATIGVILFAIMTGGSATVVRAAIMGILILWARETGKIYQALSALVFAAFLMTLVNPKIIRFDASFQLSFLATAGLIFMSPRIEKYFLWFPNFWKIRENLISTLSTQIFVLPLLIYLGGNFSWRTIPANLMILSAMPITMFFGFLTGLAGFASYYLSWLIAWPAYWLLAYELWVVKIFS</sequence>
<evidence type="ECO:0000256" key="6">
    <source>
        <dbReference type="SAM" id="Phobius"/>
    </source>
</evidence>
<keyword evidence="5 6" id="KW-0472">Membrane</keyword>
<dbReference type="NCBIfam" id="TIGR00360">
    <property type="entry name" value="ComEC_N-term"/>
    <property type="match status" value="1"/>
</dbReference>
<evidence type="ECO:0000256" key="4">
    <source>
        <dbReference type="ARBA" id="ARBA00022989"/>
    </source>
</evidence>
<feature type="domain" description="DUF4131" evidence="8">
    <location>
        <begin position="27"/>
        <end position="170"/>
    </location>
</feature>
<evidence type="ECO:0000313" key="9">
    <source>
        <dbReference type="EMBL" id="KKR70937.1"/>
    </source>
</evidence>
<reference evidence="9 10" key="1">
    <citation type="journal article" date="2015" name="Nature">
        <title>rRNA introns, odd ribosomes, and small enigmatic genomes across a large radiation of phyla.</title>
        <authorList>
            <person name="Brown C.T."/>
            <person name="Hug L.A."/>
            <person name="Thomas B.C."/>
            <person name="Sharon I."/>
            <person name="Castelle C.J."/>
            <person name="Singh A."/>
            <person name="Wilkins M.J."/>
            <person name="Williams K.H."/>
            <person name="Banfield J.F."/>
        </authorList>
    </citation>
    <scope>NUCLEOTIDE SEQUENCE [LARGE SCALE GENOMIC DNA]</scope>
</reference>
<evidence type="ECO:0000259" key="7">
    <source>
        <dbReference type="Pfam" id="PF03772"/>
    </source>
</evidence>
<comment type="caution">
    <text evidence="9">The sequence shown here is derived from an EMBL/GenBank/DDBJ whole genome shotgun (WGS) entry which is preliminary data.</text>
</comment>
<feature type="transmembrane region" description="Helical" evidence="6">
    <location>
        <begin position="29"/>
        <end position="44"/>
    </location>
</feature>
<feature type="transmembrane region" description="Helical" evidence="6">
    <location>
        <begin position="51"/>
        <end position="70"/>
    </location>
</feature>
<dbReference type="PANTHER" id="PTHR30619">
    <property type="entry name" value="DNA INTERNALIZATION/COMPETENCE PROTEIN COMEC/REC2"/>
    <property type="match status" value="1"/>
</dbReference>
<feature type="transmembrane region" description="Helical" evidence="6">
    <location>
        <begin position="420"/>
        <end position="440"/>
    </location>
</feature>
<protein>
    <submittedName>
        <fullName evidence="9">ComEC/Rec2-related protein</fullName>
    </submittedName>
</protein>
<feature type="transmembrane region" description="Helical" evidence="6">
    <location>
        <begin position="265"/>
        <end position="297"/>
    </location>
</feature>
<feature type="domain" description="ComEC/Rec2-related protein" evidence="7">
    <location>
        <begin position="211"/>
        <end position="443"/>
    </location>
</feature>
<dbReference type="InterPro" id="IPR052159">
    <property type="entry name" value="Competence_DNA_uptake"/>
</dbReference>
<dbReference type="PATRIC" id="fig|1618482.3.peg.1120"/>
<keyword evidence="2" id="KW-1003">Cell membrane</keyword>
<feature type="transmembrane region" description="Helical" evidence="6">
    <location>
        <begin position="303"/>
        <end position="320"/>
    </location>
</feature>
<dbReference type="EMBL" id="LBZM01000040">
    <property type="protein sequence ID" value="KKR70937.1"/>
    <property type="molecule type" value="Genomic_DNA"/>
</dbReference>
<dbReference type="GO" id="GO:0005886">
    <property type="term" value="C:plasma membrane"/>
    <property type="evidence" value="ECO:0007669"/>
    <property type="project" value="UniProtKB-SubCell"/>
</dbReference>
<evidence type="ECO:0000259" key="8">
    <source>
        <dbReference type="Pfam" id="PF13567"/>
    </source>
</evidence>
<evidence type="ECO:0000256" key="5">
    <source>
        <dbReference type="ARBA" id="ARBA00023136"/>
    </source>
</evidence>
<evidence type="ECO:0000256" key="1">
    <source>
        <dbReference type="ARBA" id="ARBA00004651"/>
    </source>
</evidence>
<gene>
    <name evidence="9" type="ORF">UU14_C0040G0007</name>
</gene>
<feature type="transmembrane region" description="Helical" evidence="6">
    <location>
        <begin position="395"/>
        <end position="414"/>
    </location>
</feature>
<dbReference type="InterPro" id="IPR025405">
    <property type="entry name" value="DUF4131"/>
</dbReference>
<organism evidence="9 10">
    <name type="scientific">Candidatus Roizmanbacteria bacterium GW2011_GWB1_40_7</name>
    <dbReference type="NCBI Taxonomy" id="1618482"/>
    <lineage>
        <taxon>Bacteria</taxon>
        <taxon>Candidatus Roizmaniibacteriota</taxon>
    </lineage>
</organism>
<keyword evidence="3 6" id="KW-0812">Transmembrane</keyword>
<dbReference type="AlphaFoldDB" id="A0A0G0W6Q6"/>
<name>A0A0G0W6Q6_9BACT</name>
<accession>A0A0G0W6Q6</accession>
<dbReference type="PANTHER" id="PTHR30619:SF7">
    <property type="entry name" value="BETA-LACTAMASE DOMAIN PROTEIN"/>
    <property type="match status" value="1"/>
</dbReference>
<dbReference type="Pfam" id="PF13567">
    <property type="entry name" value="DUF4131"/>
    <property type="match status" value="1"/>
</dbReference>
<dbReference type="Proteomes" id="UP000034664">
    <property type="component" value="Unassembled WGS sequence"/>
</dbReference>
<proteinExistence type="predicted"/>
<evidence type="ECO:0000256" key="3">
    <source>
        <dbReference type="ARBA" id="ARBA00022692"/>
    </source>
</evidence>